<dbReference type="Proteomes" id="UP000887569">
    <property type="component" value="Unplaced"/>
</dbReference>
<proteinExistence type="predicted"/>
<protein>
    <submittedName>
        <fullName evidence="2">Uncharacterized protein</fullName>
    </submittedName>
</protein>
<evidence type="ECO:0000313" key="2">
    <source>
        <dbReference type="WBParaSite" id="PgR304X_g002_t01"/>
    </source>
</evidence>
<evidence type="ECO:0000313" key="1">
    <source>
        <dbReference type="Proteomes" id="UP000887569"/>
    </source>
</evidence>
<accession>A0A915CLC2</accession>
<sequence length="144" mass="16402">MSDSLAILHSPMIADLRTSNEAEPVHNTARTRLPYSAVYLPVWVAYRGRRPVSALHVHQSSCSSKWRGYMRPLRTKRASMTANFQDFKGVQKKAVSRALVALGARTSQYKIMKRQCWLEVTVDAVPQRLCQSALEWRSELAELQ</sequence>
<organism evidence="1 2">
    <name type="scientific">Parascaris univalens</name>
    <name type="common">Nematode worm</name>
    <dbReference type="NCBI Taxonomy" id="6257"/>
    <lineage>
        <taxon>Eukaryota</taxon>
        <taxon>Metazoa</taxon>
        <taxon>Ecdysozoa</taxon>
        <taxon>Nematoda</taxon>
        <taxon>Chromadorea</taxon>
        <taxon>Rhabditida</taxon>
        <taxon>Spirurina</taxon>
        <taxon>Ascaridomorpha</taxon>
        <taxon>Ascaridoidea</taxon>
        <taxon>Ascarididae</taxon>
        <taxon>Parascaris</taxon>
    </lineage>
</organism>
<keyword evidence="1" id="KW-1185">Reference proteome</keyword>
<dbReference type="AlphaFoldDB" id="A0A915CLC2"/>
<dbReference type="WBParaSite" id="PgR304X_g002_t01">
    <property type="protein sequence ID" value="PgR304X_g002_t01"/>
    <property type="gene ID" value="PgR304X_g002"/>
</dbReference>
<name>A0A915CLC2_PARUN</name>
<reference evidence="2" key="1">
    <citation type="submission" date="2022-11" db="UniProtKB">
        <authorList>
            <consortium name="WormBaseParasite"/>
        </authorList>
    </citation>
    <scope>IDENTIFICATION</scope>
</reference>